<evidence type="ECO:0000256" key="1">
    <source>
        <dbReference type="SAM" id="MobiDB-lite"/>
    </source>
</evidence>
<proteinExistence type="predicted"/>
<dbReference type="Proteomes" id="UP000011713">
    <property type="component" value="Unassembled WGS sequence"/>
</dbReference>
<protein>
    <recommendedName>
        <fullName evidence="4">RxLR effector candidate protein</fullName>
    </recommendedName>
</protein>
<name>M4BCF0_HYAAE</name>
<evidence type="ECO:0000313" key="2">
    <source>
        <dbReference type="EnsemblProtists" id="HpaP803966"/>
    </source>
</evidence>
<dbReference type="EMBL" id="JH598126">
    <property type="status" value="NOT_ANNOTATED_CDS"/>
    <property type="molecule type" value="Genomic_DNA"/>
</dbReference>
<sequence>MRGAIANLQLLYQLQEREFSDCLSELSDNSRRTGGRDPQRQSSAGSEAPRCSATLDSRTSERGNSFAVPSSHNGSRYAPREIVDHLANPPVAVVGAGKSTPNRLLDLEAKAGLLERCLHDLRDRVELQRQERLYMEASVQRYRLHRSDDRSEFAFSQLENKRRRQAIRDEVADVRHQMVKLQSHIEKLALNQKNILEFLERRSCIYPRKKQDDRRRT</sequence>
<dbReference type="EnsemblProtists" id="HpaT803966">
    <property type="protein sequence ID" value="HpaP803966"/>
    <property type="gene ID" value="HpaG803966"/>
</dbReference>
<dbReference type="InParanoid" id="M4BCF0"/>
<keyword evidence="3" id="KW-1185">Reference proteome</keyword>
<accession>M4BCF0</accession>
<feature type="region of interest" description="Disordered" evidence="1">
    <location>
        <begin position="26"/>
        <end position="74"/>
    </location>
</feature>
<dbReference type="AlphaFoldDB" id="M4BCF0"/>
<evidence type="ECO:0008006" key="4">
    <source>
        <dbReference type="Google" id="ProtNLM"/>
    </source>
</evidence>
<reference evidence="3" key="1">
    <citation type="journal article" date="2010" name="Science">
        <title>Signatures of adaptation to obligate biotrophy in the Hyaloperonospora arabidopsidis genome.</title>
        <authorList>
            <person name="Baxter L."/>
            <person name="Tripathy S."/>
            <person name="Ishaque N."/>
            <person name="Boot N."/>
            <person name="Cabral A."/>
            <person name="Kemen E."/>
            <person name="Thines M."/>
            <person name="Ah-Fong A."/>
            <person name="Anderson R."/>
            <person name="Badejoko W."/>
            <person name="Bittner-Eddy P."/>
            <person name="Boore J.L."/>
            <person name="Chibucos M.C."/>
            <person name="Coates M."/>
            <person name="Dehal P."/>
            <person name="Delehaunty K."/>
            <person name="Dong S."/>
            <person name="Downton P."/>
            <person name="Dumas B."/>
            <person name="Fabro G."/>
            <person name="Fronick C."/>
            <person name="Fuerstenberg S.I."/>
            <person name="Fulton L."/>
            <person name="Gaulin E."/>
            <person name="Govers F."/>
            <person name="Hughes L."/>
            <person name="Humphray S."/>
            <person name="Jiang R.H."/>
            <person name="Judelson H."/>
            <person name="Kamoun S."/>
            <person name="Kyung K."/>
            <person name="Meijer H."/>
            <person name="Minx P."/>
            <person name="Morris P."/>
            <person name="Nelson J."/>
            <person name="Phuntumart V."/>
            <person name="Qutob D."/>
            <person name="Rehmany A."/>
            <person name="Rougon-Cardoso A."/>
            <person name="Ryden P."/>
            <person name="Torto-Alalibo T."/>
            <person name="Studholme D."/>
            <person name="Wang Y."/>
            <person name="Win J."/>
            <person name="Wood J."/>
            <person name="Clifton S.W."/>
            <person name="Rogers J."/>
            <person name="Van den Ackerveken G."/>
            <person name="Jones J.D."/>
            <person name="McDowell J.M."/>
            <person name="Beynon J."/>
            <person name="Tyler B.M."/>
        </authorList>
    </citation>
    <scope>NUCLEOTIDE SEQUENCE [LARGE SCALE GENOMIC DNA]</scope>
    <source>
        <strain evidence="3">Emoy2</strain>
    </source>
</reference>
<dbReference type="VEuPathDB" id="FungiDB:HpaG803966"/>
<dbReference type="HOGENOM" id="CLU_096991_0_0_1"/>
<evidence type="ECO:0000313" key="3">
    <source>
        <dbReference type="Proteomes" id="UP000011713"/>
    </source>
</evidence>
<feature type="compositionally biased region" description="Basic and acidic residues" evidence="1">
    <location>
        <begin position="28"/>
        <end position="39"/>
    </location>
</feature>
<reference evidence="2" key="2">
    <citation type="submission" date="2015-06" db="UniProtKB">
        <authorList>
            <consortium name="EnsemblProtists"/>
        </authorList>
    </citation>
    <scope>IDENTIFICATION</scope>
    <source>
        <strain evidence="2">Emoy2</strain>
    </source>
</reference>
<organism evidence="2 3">
    <name type="scientific">Hyaloperonospora arabidopsidis (strain Emoy2)</name>
    <name type="common">Downy mildew agent</name>
    <name type="synonym">Peronospora arabidopsidis</name>
    <dbReference type="NCBI Taxonomy" id="559515"/>
    <lineage>
        <taxon>Eukaryota</taxon>
        <taxon>Sar</taxon>
        <taxon>Stramenopiles</taxon>
        <taxon>Oomycota</taxon>
        <taxon>Peronosporomycetes</taxon>
        <taxon>Peronosporales</taxon>
        <taxon>Peronosporaceae</taxon>
        <taxon>Hyaloperonospora</taxon>
    </lineage>
</organism>